<dbReference type="STRING" id="334253.SAMN04487943_103117"/>
<dbReference type="InterPro" id="IPR055170">
    <property type="entry name" value="GFO_IDH_MocA-like_dom"/>
</dbReference>
<dbReference type="AlphaFoldDB" id="A0A1I4JSN6"/>
<evidence type="ECO:0000313" key="4">
    <source>
        <dbReference type="Proteomes" id="UP000198565"/>
    </source>
</evidence>
<name>A0A1I4JSN6_9BACI</name>
<evidence type="ECO:0000259" key="2">
    <source>
        <dbReference type="Pfam" id="PF22725"/>
    </source>
</evidence>
<dbReference type="GO" id="GO:0000166">
    <property type="term" value="F:nucleotide binding"/>
    <property type="evidence" value="ECO:0007669"/>
    <property type="project" value="InterPro"/>
</dbReference>
<dbReference type="InterPro" id="IPR000683">
    <property type="entry name" value="Gfo/Idh/MocA-like_OxRdtase_N"/>
</dbReference>
<dbReference type="Proteomes" id="UP000198565">
    <property type="component" value="Unassembled WGS sequence"/>
</dbReference>
<feature type="domain" description="Gfo/Idh/MocA-like oxidoreductase N-terminal" evidence="1">
    <location>
        <begin position="3"/>
        <end position="120"/>
    </location>
</feature>
<accession>A0A1I4JSN6</accession>
<dbReference type="EMBL" id="FOTR01000003">
    <property type="protein sequence ID" value="SFL69106.1"/>
    <property type="molecule type" value="Genomic_DNA"/>
</dbReference>
<protein>
    <submittedName>
        <fullName evidence="3">Predicted dehydrogenase</fullName>
    </submittedName>
</protein>
<evidence type="ECO:0000313" key="3">
    <source>
        <dbReference type="EMBL" id="SFL69106.1"/>
    </source>
</evidence>
<feature type="domain" description="GFO/IDH/MocA-like oxidoreductase" evidence="2">
    <location>
        <begin position="128"/>
        <end position="250"/>
    </location>
</feature>
<dbReference type="SUPFAM" id="SSF55347">
    <property type="entry name" value="Glyceraldehyde-3-phosphate dehydrogenase-like, C-terminal domain"/>
    <property type="match status" value="1"/>
</dbReference>
<dbReference type="Gene3D" id="3.30.360.10">
    <property type="entry name" value="Dihydrodipicolinate Reductase, domain 2"/>
    <property type="match status" value="1"/>
</dbReference>
<dbReference type="Gene3D" id="3.40.50.720">
    <property type="entry name" value="NAD(P)-binding Rossmann-like Domain"/>
    <property type="match status" value="1"/>
</dbReference>
<proteinExistence type="predicted"/>
<keyword evidence="4" id="KW-1185">Reference proteome</keyword>
<dbReference type="InterPro" id="IPR036291">
    <property type="entry name" value="NAD(P)-bd_dom_sf"/>
</dbReference>
<evidence type="ECO:0000259" key="1">
    <source>
        <dbReference type="Pfam" id="PF01408"/>
    </source>
</evidence>
<reference evidence="4" key="1">
    <citation type="submission" date="2016-10" db="EMBL/GenBank/DDBJ databases">
        <authorList>
            <person name="Varghese N."/>
            <person name="Submissions S."/>
        </authorList>
    </citation>
    <scope>NUCLEOTIDE SEQUENCE [LARGE SCALE GENOMIC DNA]</scope>
    <source>
        <strain evidence="4">CGMCC 1.4250</strain>
    </source>
</reference>
<dbReference type="InterPro" id="IPR051450">
    <property type="entry name" value="Gfo/Idh/MocA_Oxidoreductases"/>
</dbReference>
<dbReference type="Pfam" id="PF01408">
    <property type="entry name" value="GFO_IDH_MocA"/>
    <property type="match status" value="1"/>
</dbReference>
<dbReference type="PANTHER" id="PTHR43377:SF1">
    <property type="entry name" value="BILIVERDIN REDUCTASE A"/>
    <property type="match status" value="1"/>
</dbReference>
<dbReference type="PANTHER" id="PTHR43377">
    <property type="entry name" value="BILIVERDIN REDUCTASE A"/>
    <property type="match status" value="1"/>
</dbReference>
<organism evidence="3 4">
    <name type="scientific">Gracilibacillus orientalis</name>
    <dbReference type="NCBI Taxonomy" id="334253"/>
    <lineage>
        <taxon>Bacteria</taxon>
        <taxon>Bacillati</taxon>
        <taxon>Bacillota</taxon>
        <taxon>Bacilli</taxon>
        <taxon>Bacillales</taxon>
        <taxon>Bacillaceae</taxon>
        <taxon>Gracilibacillus</taxon>
    </lineage>
</organism>
<dbReference type="Pfam" id="PF22725">
    <property type="entry name" value="GFO_IDH_MocA_C3"/>
    <property type="match status" value="1"/>
</dbReference>
<gene>
    <name evidence="3" type="ORF">SAMN04487943_103117</name>
</gene>
<dbReference type="SUPFAM" id="SSF51735">
    <property type="entry name" value="NAD(P)-binding Rossmann-fold domains"/>
    <property type="match status" value="1"/>
</dbReference>
<sequence>MLKVGIISFAHMHALSYANALKKNNSASLECVWDDDQQRGIDMAKTFHASFYTDLDEMLQTDLDAVIVCSENANHKDHVVTAANYKKHILCEKPIATEINDALEMIDACNQNNVILQVAFPVRFAPVIQEVQRLVNEKEIGSILAINTTNHGQMPGGWFVDPKLSGGGCATDHIVHIVDTLRWILRDEVKSVYAEFDTRFYDIVVEDCGHVILEFESGIVVTIDPSWSRPKTFPIWGDVTLELFGDKGTIAVDAFKQHTVLFNDRDNKLENLVWSDDMDEELTKDFLQCVTESRPPFISGEDGLRTLEVVKAAYQSNQQKKPITLIHN</sequence>